<evidence type="ECO:0000313" key="2">
    <source>
        <dbReference type="EMBL" id="CAB4936021.1"/>
    </source>
</evidence>
<feature type="region of interest" description="Disordered" evidence="1">
    <location>
        <begin position="23"/>
        <end position="42"/>
    </location>
</feature>
<gene>
    <name evidence="2" type="ORF">UFOPK3472_04373</name>
</gene>
<evidence type="ECO:0000256" key="1">
    <source>
        <dbReference type="SAM" id="MobiDB-lite"/>
    </source>
</evidence>
<sequence>MNSRSTLGCAVLLLAVAGCSSTEESPSTMAEPSAAHSVESVESVEADSGGSDFCTLYATQVAQGLTNLREVEAGGVETAESIAEELAAKAPVTQSELQAVAPPEPLAWLQAIEEADAKGAAGDFDAMNGVFENLTLLTDWSIANCGPEYAPIFTEYKAIIG</sequence>
<dbReference type="PROSITE" id="PS51257">
    <property type="entry name" value="PROKAR_LIPOPROTEIN"/>
    <property type="match status" value="1"/>
</dbReference>
<accession>A0A6J7IZ94</accession>
<reference evidence="2" key="1">
    <citation type="submission" date="2020-05" db="EMBL/GenBank/DDBJ databases">
        <authorList>
            <person name="Chiriac C."/>
            <person name="Salcher M."/>
            <person name="Ghai R."/>
            <person name="Kavagutti S V."/>
        </authorList>
    </citation>
    <scope>NUCLEOTIDE SEQUENCE</scope>
</reference>
<dbReference type="AlphaFoldDB" id="A0A6J7IZ94"/>
<name>A0A6J7IZ94_9ZZZZ</name>
<dbReference type="EMBL" id="CAFBLX010000547">
    <property type="protein sequence ID" value="CAB4936021.1"/>
    <property type="molecule type" value="Genomic_DNA"/>
</dbReference>
<feature type="compositionally biased region" description="Low complexity" evidence="1">
    <location>
        <begin position="30"/>
        <end position="42"/>
    </location>
</feature>
<organism evidence="2">
    <name type="scientific">freshwater metagenome</name>
    <dbReference type="NCBI Taxonomy" id="449393"/>
    <lineage>
        <taxon>unclassified sequences</taxon>
        <taxon>metagenomes</taxon>
        <taxon>ecological metagenomes</taxon>
    </lineage>
</organism>
<protein>
    <submittedName>
        <fullName evidence="2">Unannotated protein</fullName>
    </submittedName>
</protein>
<proteinExistence type="predicted"/>